<evidence type="ECO:0000313" key="3">
    <source>
        <dbReference type="EMBL" id="KAF4646898.1"/>
    </source>
</evidence>
<dbReference type="OrthoDB" id="481016at2759"/>
<dbReference type="Proteomes" id="UP000570595">
    <property type="component" value="Unassembled WGS sequence"/>
</dbReference>
<comment type="caution">
    <text evidence="3">The sequence shown here is derived from an EMBL/GenBank/DDBJ whole genome shotgun (WGS) entry which is preliminary data.</text>
</comment>
<evidence type="ECO:0000256" key="1">
    <source>
        <dbReference type="SAM" id="MobiDB-lite"/>
    </source>
</evidence>
<feature type="non-terminal residue" evidence="3">
    <location>
        <position position="1"/>
    </location>
</feature>
<protein>
    <submittedName>
        <fullName evidence="3">Uncharacterized protein</fullName>
    </submittedName>
</protein>
<proteinExistence type="predicted"/>
<feature type="region of interest" description="Disordered" evidence="1">
    <location>
        <begin position="1"/>
        <end position="33"/>
    </location>
</feature>
<accession>A0A7J6KID1</accession>
<organism evidence="3 5">
    <name type="scientific">Perkinsus olseni</name>
    <name type="common">Perkinsus atlanticus</name>
    <dbReference type="NCBI Taxonomy" id="32597"/>
    <lineage>
        <taxon>Eukaryota</taxon>
        <taxon>Sar</taxon>
        <taxon>Alveolata</taxon>
        <taxon>Perkinsozoa</taxon>
        <taxon>Perkinsea</taxon>
        <taxon>Perkinsida</taxon>
        <taxon>Perkinsidae</taxon>
        <taxon>Perkinsus</taxon>
    </lineage>
</organism>
<dbReference type="EMBL" id="JABANN010003018">
    <property type="protein sequence ID" value="KAF4646898.1"/>
    <property type="molecule type" value="Genomic_DNA"/>
</dbReference>
<feature type="region of interest" description="Disordered" evidence="1">
    <location>
        <begin position="67"/>
        <end position="104"/>
    </location>
</feature>
<evidence type="ECO:0000313" key="4">
    <source>
        <dbReference type="Proteomes" id="UP000570595"/>
    </source>
</evidence>
<dbReference type="AlphaFoldDB" id="A0A7J6KID1"/>
<sequence length="150" mass="16292">MVKEHTSTSSGQTGEGAQPPPQPRDPEEAAQAAYNECIAHDFGEEAAKYAAELARKAAVEFNRMLEERAQGTSPSGDAPAPQVVMADGGTQTPQKAPGVVTAQMPEKYDGVSDLRTWFRRFEADATAAGWDDRMMAERLGGFFRDSYFDT</sequence>
<gene>
    <name evidence="3" type="ORF">FOL46_005045</name>
    <name evidence="2" type="ORF">FOZ61_005333</name>
</gene>
<evidence type="ECO:0000313" key="2">
    <source>
        <dbReference type="EMBL" id="KAF4646676.1"/>
    </source>
</evidence>
<dbReference type="EMBL" id="JABAHT010002985">
    <property type="protein sequence ID" value="KAF4646676.1"/>
    <property type="molecule type" value="Genomic_DNA"/>
</dbReference>
<evidence type="ECO:0000313" key="5">
    <source>
        <dbReference type="Proteomes" id="UP000572268"/>
    </source>
</evidence>
<name>A0A7J6KID1_PEROL</name>
<dbReference type="Proteomes" id="UP000572268">
    <property type="component" value="Unassembled WGS sequence"/>
</dbReference>
<reference evidence="4 5" key="1">
    <citation type="submission" date="2020-04" db="EMBL/GenBank/DDBJ databases">
        <title>Perkinsus olseni comparative genomics.</title>
        <authorList>
            <person name="Bogema D.R."/>
        </authorList>
    </citation>
    <scope>NUCLEOTIDE SEQUENCE [LARGE SCALE GENOMIC DNA]</scope>
    <source>
        <strain evidence="2">ATCC PRA-179</strain>
        <strain evidence="3">ATCC PRA-31</strain>
    </source>
</reference>